<dbReference type="EMBL" id="VSSQ01018215">
    <property type="protein sequence ID" value="MPM61209.1"/>
    <property type="molecule type" value="Genomic_DNA"/>
</dbReference>
<accession>A0A645B6W6</accession>
<dbReference type="Gene3D" id="2.40.420.20">
    <property type="match status" value="1"/>
</dbReference>
<dbReference type="Gene3D" id="2.40.50.100">
    <property type="match status" value="1"/>
</dbReference>
<dbReference type="PANTHER" id="PTHR30469:SF20">
    <property type="entry name" value="EFFLUX RND TRANSPORTER PERIPLASMIC ADAPTOR SUBUNIT"/>
    <property type="match status" value="1"/>
</dbReference>
<name>A0A645B6W6_9ZZZZ</name>
<evidence type="ECO:0000313" key="3">
    <source>
        <dbReference type="EMBL" id="MPM61209.1"/>
    </source>
</evidence>
<organism evidence="3">
    <name type="scientific">bioreactor metagenome</name>
    <dbReference type="NCBI Taxonomy" id="1076179"/>
    <lineage>
        <taxon>unclassified sequences</taxon>
        <taxon>metagenomes</taxon>
        <taxon>ecological metagenomes</taxon>
    </lineage>
</organism>
<reference evidence="3" key="1">
    <citation type="submission" date="2019-08" db="EMBL/GenBank/DDBJ databases">
        <authorList>
            <person name="Kucharzyk K."/>
            <person name="Murdoch R.W."/>
            <person name="Higgins S."/>
            <person name="Loffler F."/>
        </authorList>
    </citation>
    <scope>NUCLEOTIDE SEQUENCE</scope>
</reference>
<gene>
    <name evidence="3" type="primary">ttgG_1</name>
    <name evidence="3" type="ORF">SDC9_108066</name>
</gene>
<dbReference type="NCBIfam" id="TIGR01730">
    <property type="entry name" value="RND_mfp"/>
    <property type="match status" value="1"/>
</dbReference>
<dbReference type="InterPro" id="IPR058792">
    <property type="entry name" value="Beta-barrel_RND_2"/>
</dbReference>
<evidence type="ECO:0000259" key="1">
    <source>
        <dbReference type="Pfam" id="PF25954"/>
    </source>
</evidence>
<dbReference type="GO" id="GO:1990281">
    <property type="term" value="C:efflux pump complex"/>
    <property type="evidence" value="ECO:0007669"/>
    <property type="project" value="TreeGrafter"/>
</dbReference>
<protein>
    <submittedName>
        <fullName evidence="3">Toluene efflux pump periplasmic linker protein TtgG</fullName>
    </submittedName>
</protein>
<evidence type="ECO:0000259" key="2">
    <source>
        <dbReference type="Pfam" id="PF25967"/>
    </source>
</evidence>
<feature type="domain" description="Multidrug resistance protein MdtA-like C-terminal permuted SH3" evidence="2">
    <location>
        <begin position="180"/>
        <end position="238"/>
    </location>
</feature>
<sequence>MYNIAKATLNRARDGYDRLSALHENKSLPEVQYVEVKTALEQAESAEKIALKNLEDCNLYAPFSGVIGKRYMETGANITPGIPVYSIMNINSIKIKIAIPEREISSIRNGEKSQIIVPALNDLLFEGKVIEKGVTAHPISHTYDIKVHIENKDHQLLPGMVCKAYLTNGEGAENGTGINIVVPLKSVQLDHSGKHFVWLIDKEGKAFHREVSIGGFIGNGITVTGGLHEGDMLVTEGYRNVSPGVIVEVVE</sequence>
<dbReference type="AlphaFoldDB" id="A0A645B6W6"/>
<dbReference type="GO" id="GO:0015562">
    <property type="term" value="F:efflux transmembrane transporter activity"/>
    <property type="evidence" value="ECO:0007669"/>
    <property type="project" value="TreeGrafter"/>
</dbReference>
<dbReference type="PANTHER" id="PTHR30469">
    <property type="entry name" value="MULTIDRUG RESISTANCE PROTEIN MDTA"/>
    <property type="match status" value="1"/>
</dbReference>
<dbReference type="Pfam" id="PF25954">
    <property type="entry name" value="Beta-barrel_RND_2"/>
    <property type="match status" value="1"/>
</dbReference>
<comment type="caution">
    <text evidence="3">The sequence shown here is derived from an EMBL/GenBank/DDBJ whole genome shotgun (WGS) entry which is preliminary data.</text>
</comment>
<dbReference type="Pfam" id="PF25967">
    <property type="entry name" value="RND-MFP_C"/>
    <property type="match status" value="1"/>
</dbReference>
<dbReference type="InterPro" id="IPR058627">
    <property type="entry name" value="MdtA-like_C"/>
</dbReference>
<dbReference type="SUPFAM" id="SSF111369">
    <property type="entry name" value="HlyD-like secretion proteins"/>
    <property type="match status" value="1"/>
</dbReference>
<feature type="domain" description="CusB-like beta-barrel" evidence="1">
    <location>
        <begin position="95"/>
        <end position="167"/>
    </location>
</feature>
<proteinExistence type="predicted"/>
<dbReference type="Gene3D" id="2.40.30.170">
    <property type="match status" value="1"/>
</dbReference>
<dbReference type="InterPro" id="IPR006143">
    <property type="entry name" value="RND_pump_MFP"/>
</dbReference>